<accession>A0ABN8MFI9</accession>
<organism evidence="2 3">
    <name type="scientific">Porites evermanni</name>
    <dbReference type="NCBI Taxonomy" id="104178"/>
    <lineage>
        <taxon>Eukaryota</taxon>
        <taxon>Metazoa</taxon>
        <taxon>Cnidaria</taxon>
        <taxon>Anthozoa</taxon>
        <taxon>Hexacorallia</taxon>
        <taxon>Scleractinia</taxon>
        <taxon>Fungiina</taxon>
        <taxon>Poritidae</taxon>
        <taxon>Porites</taxon>
    </lineage>
</organism>
<evidence type="ECO:0000256" key="1">
    <source>
        <dbReference type="SAM" id="MobiDB-lite"/>
    </source>
</evidence>
<dbReference type="Pfam" id="PF08524">
    <property type="entry name" value="rRNA_processing"/>
    <property type="match status" value="1"/>
</dbReference>
<gene>
    <name evidence="2" type="ORF">PEVE_00027532</name>
</gene>
<feature type="compositionally biased region" description="Basic and acidic residues" evidence="1">
    <location>
        <begin position="92"/>
        <end position="102"/>
    </location>
</feature>
<dbReference type="Proteomes" id="UP001159427">
    <property type="component" value="Unassembled WGS sequence"/>
</dbReference>
<feature type="compositionally biased region" description="Basic and acidic residues" evidence="1">
    <location>
        <begin position="42"/>
        <end position="53"/>
    </location>
</feature>
<reference evidence="2 3" key="1">
    <citation type="submission" date="2022-05" db="EMBL/GenBank/DDBJ databases">
        <authorList>
            <consortium name="Genoscope - CEA"/>
            <person name="William W."/>
        </authorList>
    </citation>
    <scope>NUCLEOTIDE SEQUENCE [LARGE SCALE GENOMIC DNA]</scope>
</reference>
<keyword evidence="3" id="KW-1185">Reference proteome</keyword>
<dbReference type="InterPro" id="IPR013730">
    <property type="entry name" value="Fyv7/TAP26"/>
</dbReference>
<dbReference type="PANTHER" id="PTHR15657:SF1">
    <property type="entry name" value="THYROID TRANSCRIPTION FACTOR 1-ASSOCIATED PROTEIN 26"/>
    <property type="match status" value="1"/>
</dbReference>
<evidence type="ECO:0000313" key="3">
    <source>
        <dbReference type="Proteomes" id="UP001159427"/>
    </source>
</evidence>
<protein>
    <recommendedName>
        <fullName evidence="4">rRNA-processing protein FYV7</fullName>
    </recommendedName>
</protein>
<feature type="region of interest" description="Disordered" evidence="1">
    <location>
        <begin position="1"/>
        <end position="53"/>
    </location>
</feature>
<sequence length="211" mass="24893">MADEESLRNKNGKNKKTTTITKPRSKSKSHRRKPQNLLNVGNREKGHAFVEKRKKMALREYKKLLKKTRKEQELRKESGEKVQQTKPTLRAPEGRNDSDNISRSRPQVRLNNQDCLESSSQSVRKQHTNQIKQKPVNVLIAAESEFKKRKLEKEKLVKEREVMIQKHREEVREKMRKRRETFGRLNKKTRRGQPVMANQIEHLLGKIQGKS</sequence>
<name>A0ABN8MFI9_9CNID</name>
<evidence type="ECO:0000313" key="2">
    <source>
        <dbReference type="EMBL" id="CAH3025915.1"/>
    </source>
</evidence>
<feature type="compositionally biased region" description="Basic and acidic residues" evidence="1">
    <location>
        <begin position="70"/>
        <end position="80"/>
    </location>
</feature>
<dbReference type="PANTHER" id="PTHR15657">
    <property type="entry name" value="THYROID TRANSCRIPTION FACTOR 1-ASSOCIATED PROTEIN 26"/>
    <property type="match status" value="1"/>
</dbReference>
<proteinExistence type="predicted"/>
<dbReference type="EMBL" id="CALNXI010000379">
    <property type="protein sequence ID" value="CAH3025915.1"/>
    <property type="molecule type" value="Genomic_DNA"/>
</dbReference>
<comment type="caution">
    <text evidence="2">The sequence shown here is derived from an EMBL/GenBank/DDBJ whole genome shotgun (WGS) entry which is preliminary data.</text>
</comment>
<feature type="compositionally biased region" description="Polar residues" evidence="1">
    <location>
        <begin position="103"/>
        <end position="129"/>
    </location>
</feature>
<feature type="region of interest" description="Disordered" evidence="1">
    <location>
        <begin position="66"/>
        <end position="129"/>
    </location>
</feature>
<feature type="compositionally biased region" description="Basic residues" evidence="1">
    <location>
        <begin position="23"/>
        <end position="34"/>
    </location>
</feature>
<evidence type="ECO:0008006" key="4">
    <source>
        <dbReference type="Google" id="ProtNLM"/>
    </source>
</evidence>